<accession>A0AAE0IUH5</accession>
<dbReference type="Proteomes" id="UP001283341">
    <property type="component" value="Unassembled WGS sequence"/>
</dbReference>
<feature type="region of interest" description="Disordered" evidence="1">
    <location>
        <begin position="391"/>
        <end position="437"/>
    </location>
</feature>
<reference evidence="2" key="1">
    <citation type="journal article" date="2023" name="Mol. Phylogenet. Evol.">
        <title>Genome-scale phylogeny and comparative genomics of the fungal order Sordariales.</title>
        <authorList>
            <person name="Hensen N."/>
            <person name="Bonometti L."/>
            <person name="Westerberg I."/>
            <person name="Brannstrom I.O."/>
            <person name="Guillou S."/>
            <person name="Cros-Aarteil S."/>
            <person name="Calhoun S."/>
            <person name="Haridas S."/>
            <person name="Kuo A."/>
            <person name="Mondo S."/>
            <person name="Pangilinan J."/>
            <person name="Riley R."/>
            <person name="LaButti K."/>
            <person name="Andreopoulos B."/>
            <person name="Lipzen A."/>
            <person name="Chen C."/>
            <person name="Yan M."/>
            <person name="Daum C."/>
            <person name="Ng V."/>
            <person name="Clum A."/>
            <person name="Steindorff A."/>
            <person name="Ohm R.A."/>
            <person name="Martin F."/>
            <person name="Silar P."/>
            <person name="Natvig D.O."/>
            <person name="Lalanne C."/>
            <person name="Gautier V."/>
            <person name="Ament-Velasquez S.L."/>
            <person name="Kruys A."/>
            <person name="Hutchinson M.I."/>
            <person name="Powell A.J."/>
            <person name="Barry K."/>
            <person name="Miller A.N."/>
            <person name="Grigoriev I.V."/>
            <person name="Debuchy R."/>
            <person name="Gladieux P."/>
            <person name="Hiltunen Thoren M."/>
            <person name="Johannesson H."/>
        </authorList>
    </citation>
    <scope>NUCLEOTIDE SEQUENCE</scope>
    <source>
        <strain evidence="2">CBS 118394</strain>
    </source>
</reference>
<dbReference type="PANTHER" id="PTHR42037:SF1">
    <property type="match status" value="1"/>
</dbReference>
<dbReference type="Pfam" id="PF14441">
    <property type="entry name" value="OTT_1508_deam"/>
    <property type="match status" value="1"/>
</dbReference>
<feature type="compositionally biased region" description="Polar residues" evidence="1">
    <location>
        <begin position="391"/>
        <end position="406"/>
    </location>
</feature>
<name>A0AAE0IUH5_9PEZI</name>
<dbReference type="AlphaFoldDB" id="A0AAE0IUH5"/>
<dbReference type="InterPro" id="IPR027796">
    <property type="entry name" value="OTT_1508_deam-like"/>
</dbReference>
<dbReference type="EMBL" id="JAUEDM010000001">
    <property type="protein sequence ID" value="KAK3331394.1"/>
    <property type="molecule type" value="Genomic_DNA"/>
</dbReference>
<evidence type="ECO:0000313" key="3">
    <source>
        <dbReference type="Proteomes" id="UP001283341"/>
    </source>
</evidence>
<dbReference type="PANTHER" id="PTHR42037">
    <property type="match status" value="1"/>
</dbReference>
<protein>
    <submittedName>
        <fullName evidence="2">Uncharacterized protein</fullName>
    </submittedName>
</protein>
<proteinExistence type="predicted"/>
<evidence type="ECO:0000256" key="1">
    <source>
        <dbReference type="SAM" id="MobiDB-lite"/>
    </source>
</evidence>
<evidence type="ECO:0000313" key="2">
    <source>
        <dbReference type="EMBL" id="KAK3331394.1"/>
    </source>
</evidence>
<reference evidence="2" key="2">
    <citation type="submission" date="2023-06" db="EMBL/GenBank/DDBJ databases">
        <authorList>
            <consortium name="Lawrence Berkeley National Laboratory"/>
            <person name="Haridas S."/>
            <person name="Hensen N."/>
            <person name="Bonometti L."/>
            <person name="Westerberg I."/>
            <person name="Brannstrom I.O."/>
            <person name="Guillou S."/>
            <person name="Cros-Aarteil S."/>
            <person name="Calhoun S."/>
            <person name="Kuo A."/>
            <person name="Mondo S."/>
            <person name="Pangilinan J."/>
            <person name="Riley R."/>
            <person name="Labutti K."/>
            <person name="Andreopoulos B."/>
            <person name="Lipzen A."/>
            <person name="Chen C."/>
            <person name="Yanf M."/>
            <person name="Daum C."/>
            <person name="Ng V."/>
            <person name="Clum A."/>
            <person name="Steindorff A."/>
            <person name="Ohm R."/>
            <person name="Martin F."/>
            <person name="Silar P."/>
            <person name="Natvig D."/>
            <person name="Lalanne C."/>
            <person name="Gautier V."/>
            <person name="Ament-Velasquez S.L."/>
            <person name="Kruys A."/>
            <person name="Hutchinson M.I."/>
            <person name="Powell A.J."/>
            <person name="Barry K."/>
            <person name="Miller A.N."/>
            <person name="Grigoriev I.V."/>
            <person name="Debuchy R."/>
            <person name="Gladieux P."/>
            <person name="Thoren M.H."/>
            <person name="Johannesson H."/>
        </authorList>
    </citation>
    <scope>NUCLEOTIDE SEQUENCE</scope>
    <source>
        <strain evidence="2">CBS 118394</strain>
    </source>
</reference>
<gene>
    <name evidence="2" type="ORF">B0H66DRAFT_468594</name>
</gene>
<organism evidence="2 3">
    <name type="scientific">Apodospora peruviana</name>
    <dbReference type="NCBI Taxonomy" id="516989"/>
    <lineage>
        <taxon>Eukaryota</taxon>
        <taxon>Fungi</taxon>
        <taxon>Dikarya</taxon>
        <taxon>Ascomycota</taxon>
        <taxon>Pezizomycotina</taxon>
        <taxon>Sordariomycetes</taxon>
        <taxon>Sordariomycetidae</taxon>
        <taxon>Sordariales</taxon>
        <taxon>Lasiosphaeriaceae</taxon>
        <taxon>Apodospora</taxon>
    </lineage>
</organism>
<comment type="caution">
    <text evidence="2">The sequence shown here is derived from an EMBL/GenBank/DDBJ whole genome shotgun (WGS) entry which is preliminary data.</text>
</comment>
<feature type="region of interest" description="Disordered" evidence="1">
    <location>
        <begin position="1"/>
        <end position="26"/>
    </location>
</feature>
<keyword evidence="3" id="KW-1185">Reference proteome</keyword>
<sequence length="437" mass="49460">MGISEPAVTEIESDSEPELPQTHGPEKGFRCFIEPIISFNKDRIGLYLRGLQSHLVTCIASLTDDGKLPSLILHYQDNRKASHRSPKPEKHSGADSNKILTCDSHWRRFVLWAELRHFLGRLLSYANAPRVILSAHQSWPELFWDVEVEFVPSSVPMPNPFPPSRRCPTAETIIGRLFSSEDEIARCRNQATALQAFGLDDMIRNQINARGLKPIVHTEMLVLDWLERSGGVAPDRFFNHSQYIGSSKPTCRFCWLWFTMHPGGVKVRSRHGNLYTACRPPDTYRMLEDPRAEEVRLMIIARIRESMRELCKQILNDRQPRRRPHGTETFSSRPSCWTMGTHESQVILGQRALPVSHGSSVMSGQESSLQRRNRAPFIDIQSYLANLSLETPSSSQLSRDSTSHDQLNIAGNDGNGLDSENEGDNEEGGVPVLDWNL</sequence>